<evidence type="ECO:0000313" key="1">
    <source>
        <dbReference type="EMBL" id="SVB98682.1"/>
    </source>
</evidence>
<accession>A0A382IHE0</accession>
<name>A0A382IHE0_9ZZZZ</name>
<feature type="non-terminal residue" evidence="1">
    <location>
        <position position="118"/>
    </location>
</feature>
<dbReference type="AlphaFoldDB" id="A0A382IHE0"/>
<dbReference type="EMBL" id="UINC01067224">
    <property type="protein sequence ID" value="SVB98682.1"/>
    <property type="molecule type" value="Genomic_DNA"/>
</dbReference>
<reference evidence="1" key="1">
    <citation type="submission" date="2018-05" db="EMBL/GenBank/DDBJ databases">
        <authorList>
            <person name="Lanie J.A."/>
            <person name="Ng W.-L."/>
            <person name="Kazmierczak K.M."/>
            <person name="Andrzejewski T.M."/>
            <person name="Davidsen T.M."/>
            <person name="Wayne K.J."/>
            <person name="Tettelin H."/>
            <person name="Glass J.I."/>
            <person name="Rusch D."/>
            <person name="Podicherti R."/>
            <person name="Tsui H.-C.T."/>
            <person name="Winkler M.E."/>
        </authorList>
    </citation>
    <scope>NUCLEOTIDE SEQUENCE</scope>
</reference>
<proteinExistence type="predicted"/>
<dbReference type="PROSITE" id="PS51257">
    <property type="entry name" value="PROKAR_LIPOPROTEIN"/>
    <property type="match status" value="1"/>
</dbReference>
<organism evidence="1">
    <name type="scientific">marine metagenome</name>
    <dbReference type="NCBI Taxonomy" id="408172"/>
    <lineage>
        <taxon>unclassified sequences</taxon>
        <taxon>metagenomes</taxon>
        <taxon>ecological metagenomes</taxon>
    </lineage>
</organism>
<gene>
    <name evidence="1" type="ORF">METZ01_LOCUS251536</name>
</gene>
<protein>
    <recommendedName>
        <fullName evidence="2">MORN repeat-containing protein</fullName>
    </recommendedName>
</protein>
<sequence length="118" mass="13380">MLNKTLLIYFLLLLIFGCSQSTDKTKTVVETALTNKDGLLYLSNSDKPYTGKVVGYYESGEKLFDGFYNTGVLVGYYTYYQKDGSVKKPINKEAIAEFYSGPAYYTFKDSEQKESEGY</sequence>
<evidence type="ECO:0008006" key="2">
    <source>
        <dbReference type="Google" id="ProtNLM"/>
    </source>
</evidence>